<gene>
    <name evidence="1" type="ORF">SPARVUS_LOCUS3698674</name>
</gene>
<dbReference type="Proteomes" id="UP001162483">
    <property type="component" value="Unassembled WGS sequence"/>
</dbReference>
<name>A0ABN9BUB6_9NEOB</name>
<reference evidence="1" key="1">
    <citation type="submission" date="2023-05" db="EMBL/GenBank/DDBJ databases">
        <authorList>
            <person name="Stuckert A."/>
        </authorList>
    </citation>
    <scope>NUCLEOTIDE SEQUENCE</scope>
</reference>
<comment type="caution">
    <text evidence="1">The sequence shown here is derived from an EMBL/GenBank/DDBJ whole genome shotgun (WGS) entry which is preliminary data.</text>
</comment>
<dbReference type="EMBL" id="CATNWA010006000">
    <property type="protein sequence ID" value="CAI9551188.1"/>
    <property type="molecule type" value="Genomic_DNA"/>
</dbReference>
<accession>A0ABN9BUB6</accession>
<keyword evidence="2" id="KW-1185">Reference proteome</keyword>
<evidence type="ECO:0000313" key="2">
    <source>
        <dbReference type="Proteomes" id="UP001162483"/>
    </source>
</evidence>
<organism evidence="1 2">
    <name type="scientific">Staurois parvus</name>
    <dbReference type="NCBI Taxonomy" id="386267"/>
    <lineage>
        <taxon>Eukaryota</taxon>
        <taxon>Metazoa</taxon>
        <taxon>Chordata</taxon>
        <taxon>Craniata</taxon>
        <taxon>Vertebrata</taxon>
        <taxon>Euteleostomi</taxon>
        <taxon>Amphibia</taxon>
        <taxon>Batrachia</taxon>
        <taxon>Anura</taxon>
        <taxon>Neobatrachia</taxon>
        <taxon>Ranoidea</taxon>
        <taxon>Ranidae</taxon>
        <taxon>Staurois</taxon>
    </lineage>
</organism>
<sequence length="121" mass="14094">MTEPTSSALSVICCVRGTQRTGDRRAARSLSCASAVRMVGHHMTSYQNERTTLRPSLYYRAGGRWIKVLLNPGPCIHYIWSPTVHRTWKCNYFSKYKLLNTFSRQQLEQPCDFYQHPAKHW</sequence>
<proteinExistence type="predicted"/>
<protein>
    <submittedName>
        <fullName evidence="1">Uncharacterized protein</fullName>
    </submittedName>
</protein>
<evidence type="ECO:0000313" key="1">
    <source>
        <dbReference type="EMBL" id="CAI9551188.1"/>
    </source>
</evidence>